<feature type="binding site" evidence="17">
    <location>
        <position position="127"/>
    </location>
    <ligand>
        <name>Ca(2+)</name>
        <dbReference type="ChEBI" id="CHEBI:29108"/>
        <label>3</label>
    </ligand>
</feature>
<dbReference type="InterPro" id="IPR017452">
    <property type="entry name" value="GPCR_Rhodpsn_7TM"/>
</dbReference>
<feature type="binding site" description="in inhibited form" evidence="17">
    <location>
        <position position="7"/>
    </location>
    <ligand>
        <name>Zn(2+)</name>
        <dbReference type="ChEBI" id="CHEBI:29105"/>
        <label>2</label>
        <note>catalytic</note>
    </ligand>
</feature>
<keyword evidence="14" id="KW-0675">Receptor</keyword>
<evidence type="ECO:0000256" key="11">
    <source>
        <dbReference type="ARBA" id="ARBA00023049"/>
    </source>
</evidence>
<feature type="binding site" evidence="17">
    <location>
        <position position="105"/>
    </location>
    <ligand>
        <name>Ca(2+)</name>
        <dbReference type="ChEBI" id="CHEBI:29108"/>
        <label>3</label>
    </ligand>
</feature>
<evidence type="ECO:0000256" key="20">
    <source>
        <dbReference type="SAM" id="Phobius"/>
    </source>
</evidence>
<keyword evidence="8 17" id="KW-0862">Zinc</keyword>
<feature type="transmembrane region" description="Helical" evidence="20">
    <location>
        <begin position="218"/>
        <end position="238"/>
    </location>
</feature>
<feature type="compositionally biased region" description="Low complexity" evidence="19">
    <location>
        <begin position="515"/>
        <end position="530"/>
    </location>
</feature>
<keyword evidence="12 20" id="KW-0472">Membrane</keyword>
<dbReference type="GO" id="GO:0031012">
    <property type="term" value="C:extracellular matrix"/>
    <property type="evidence" value="ECO:0007669"/>
    <property type="project" value="InterPro"/>
</dbReference>
<comment type="caution">
    <text evidence="22">The sequence shown here is derived from an EMBL/GenBank/DDBJ whole genome shotgun (WGS) entry which is preliminary data.</text>
</comment>
<feature type="compositionally biased region" description="Low complexity" evidence="19">
    <location>
        <begin position="559"/>
        <end position="577"/>
    </location>
</feature>
<dbReference type="PANTHER" id="PTHR45695:SF9">
    <property type="entry name" value="LEUCOKININ RECEPTOR"/>
    <property type="match status" value="1"/>
</dbReference>
<evidence type="ECO:0000256" key="9">
    <source>
        <dbReference type="ARBA" id="ARBA00022989"/>
    </source>
</evidence>
<protein>
    <submittedName>
        <fullName evidence="22">Stromelysin-1</fullName>
    </submittedName>
</protein>
<dbReference type="PROSITE" id="PS00546">
    <property type="entry name" value="CYSTEINE_SWITCH"/>
    <property type="match status" value="1"/>
</dbReference>
<feature type="compositionally biased region" description="Acidic residues" evidence="19">
    <location>
        <begin position="531"/>
        <end position="558"/>
    </location>
</feature>
<keyword evidence="4 20" id="KW-0812">Transmembrane</keyword>
<dbReference type="SUPFAM" id="SSF55486">
    <property type="entry name" value="Metalloproteases ('zincins'), catalytic domain"/>
    <property type="match status" value="1"/>
</dbReference>
<keyword evidence="7" id="KW-0378">Hydrolase</keyword>
<feature type="compositionally biased region" description="Acidic residues" evidence="19">
    <location>
        <begin position="583"/>
        <end position="592"/>
    </location>
</feature>
<evidence type="ECO:0000256" key="16">
    <source>
        <dbReference type="PIRSR" id="PIRSR621190-1"/>
    </source>
</evidence>
<dbReference type="Gene3D" id="1.20.1070.10">
    <property type="entry name" value="Rhodopsin 7-helix transmembrane proteins"/>
    <property type="match status" value="1"/>
</dbReference>
<dbReference type="GO" id="GO:0008270">
    <property type="term" value="F:zinc ion binding"/>
    <property type="evidence" value="ECO:0007669"/>
    <property type="project" value="InterPro"/>
</dbReference>
<evidence type="ECO:0000256" key="7">
    <source>
        <dbReference type="ARBA" id="ARBA00022801"/>
    </source>
</evidence>
<feature type="binding site" evidence="17">
    <location>
        <position position="80"/>
    </location>
    <ligand>
        <name>Ca(2+)</name>
        <dbReference type="ChEBI" id="CHEBI:29108"/>
        <label>2</label>
    </ligand>
</feature>
<proteinExistence type="inferred from homology"/>
<organism evidence="22 23">
    <name type="scientific">Stylophora pistillata</name>
    <name type="common">Smooth cauliflower coral</name>
    <dbReference type="NCBI Taxonomy" id="50429"/>
    <lineage>
        <taxon>Eukaryota</taxon>
        <taxon>Metazoa</taxon>
        <taxon>Cnidaria</taxon>
        <taxon>Anthozoa</taxon>
        <taxon>Hexacorallia</taxon>
        <taxon>Scleractinia</taxon>
        <taxon>Astrocoeniina</taxon>
        <taxon>Pocilloporidae</taxon>
        <taxon>Stylophora</taxon>
    </lineage>
</organism>
<dbReference type="SUPFAM" id="SSF81321">
    <property type="entry name" value="Family A G protein-coupled receptor-like"/>
    <property type="match status" value="1"/>
</dbReference>
<feature type="active site" evidence="16">
    <location>
        <position position="146"/>
    </location>
</feature>
<feature type="transmembrane region" description="Helical" evidence="20">
    <location>
        <begin position="250"/>
        <end position="271"/>
    </location>
</feature>
<evidence type="ECO:0000256" key="10">
    <source>
        <dbReference type="ARBA" id="ARBA00023040"/>
    </source>
</evidence>
<dbReference type="InterPro" id="IPR021158">
    <property type="entry name" value="Pept_M10A_Zn_BS"/>
</dbReference>
<feature type="transmembrane region" description="Helical" evidence="20">
    <location>
        <begin position="333"/>
        <end position="353"/>
    </location>
</feature>
<evidence type="ECO:0000256" key="17">
    <source>
        <dbReference type="PIRSR" id="PIRSR621190-2"/>
    </source>
</evidence>
<keyword evidence="9 20" id="KW-1133">Transmembrane helix</keyword>
<comment type="subcellular location">
    <subcellularLocation>
        <location evidence="1">Membrane</location>
        <topology evidence="1">Multi-pass membrane protein</topology>
    </subcellularLocation>
</comment>
<keyword evidence="11" id="KW-0482">Metalloprotease</keyword>
<dbReference type="Gene3D" id="3.40.390.10">
    <property type="entry name" value="Collagenase (Catalytic Domain)"/>
    <property type="match status" value="1"/>
</dbReference>
<feature type="binding site" evidence="17">
    <location>
        <position position="90"/>
    </location>
    <ligand>
        <name>Zn(2+)</name>
        <dbReference type="ChEBI" id="CHEBI:29105"/>
        <label>1</label>
    </ligand>
</feature>
<dbReference type="SMART" id="SM00235">
    <property type="entry name" value="ZnMc"/>
    <property type="match status" value="1"/>
</dbReference>
<comment type="similarity">
    <text evidence="2">Belongs to the peptidase M10A family.</text>
</comment>
<name>A0A2B4SML0_STYPI</name>
<feature type="binding site" evidence="17">
    <location>
        <position position="45"/>
    </location>
    <ligand>
        <name>Ca(2+)</name>
        <dbReference type="ChEBI" id="CHEBI:29108"/>
        <label>1</label>
    </ligand>
</feature>
<evidence type="ECO:0000256" key="4">
    <source>
        <dbReference type="ARBA" id="ARBA00022692"/>
    </source>
</evidence>
<comment type="cofactor">
    <cofactor evidence="17">
        <name>Ca(2+)</name>
        <dbReference type="ChEBI" id="CHEBI:29108"/>
    </cofactor>
    <text evidence="17">Can bind about 5 Ca(2+) ions per subunit.</text>
</comment>
<dbReference type="PROSITE" id="PS50262">
    <property type="entry name" value="G_PROTEIN_RECEP_F1_2"/>
    <property type="match status" value="1"/>
</dbReference>
<feature type="transmembrane region" description="Helical" evidence="20">
    <location>
        <begin position="429"/>
        <end position="453"/>
    </location>
</feature>
<dbReference type="CDD" id="cd04278">
    <property type="entry name" value="ZnMc_MMP"/>
    <property type="match status" value="1"/>
</dbReference>
<reference evidence="23" key="1">
    <citation type="journal article" date="2017" name="bioRxiv">
        <title>Comparative analysis of the genomes of Stylophora pistillata and Acropora digitifera provides evidence for extensive differences between species of corals.</title>
        <authorList>
            <person name="Voolstra C.R."/>
            <person name="Li Y."/>
            <person name="Liew Y.J."/>
            <person name="Baumgarten S."/>
            <person name="Zoccola D."/>
            <person name="Flot J.-F."/>
            <person name="Tambutte S."/>
            <person name="Allemand D."/>
            <person name="Aranda M."/>
        </authorList>
    </citation>
    <scope>NUCLEOTIDE SEQUENCE [LARGE SCALE GENOMIC DNA]</scope>
</reference>
<dbReference type="InterPro" id="IPR001818">
    <property type="entry name" value="Pept_M10_metallopeptidase"/>
</dbReference>
<evidence type="ECO:0000256" key="8">
    <source>
        <dbReference type="ARBA" id="ARBA00022833"/>
    </source>
</evidence>
<feature type="binding site" evidence="17">
    <location>
        <position position="127"/>
    </location>
    <ligand>
        <name>Ca(2+)</name>
        <dbReference type="ChEBI" id="CHEBI:29108"/>
        <label>1</label>
    </ligand>
</feature>
<dbReference type="InterPro" id="IPR000276">
    <property type="entry name" value="GPCR_Rhodpsn"/>
</dbReference>
<feature type="binding site" evidence="17">
    <location>
        <position position="122"/>
    </location>
    <ligand>
        <name>Zn(2+)</name>
        <dbReference type="ChEBI" id="CHEBI:29105"/>
        <label>1</label>
    </ligand>
</feature>
<keyword evidence="3" id="KW-0645">Protease</keyword>
<dbReference type="InterPro" id="IPR006026">
    <property type="entry name" value="Peptidase_Metallo"/>
</dbReference>
<accession>A0A2B4SML0</accession>
<keyword evidence="13" id="KW-0865">Zymogen</keyword>
<evidence type="ECO:0000256" key="6">
    <source>
        <dbReference type="ARBA" id="ARBA00022729"/>
    </source>
</evidence>
<keyword evidence="17" id="KW-0106">Calcium</keyword>
<dbReference type="Pfam" id="PF00413">
    <property type="entry name" value="Peptidase_M10"/>
    <property type="match status" value="1"/>
</dbReference>
<keyword evidence="15" id="KW-0807">Transducer</keyword>
<dbReference type="OrthoDB" id="5985352at2759"/>
<feature type="domain" description="G-protein coupled receptors family 1 profile" evidence="21">
    <location>
        <begin position="230"/>
        <end position="491"/>
    </location>
</feature>
<evidence type="ECO:0000313" key="23">
    <source>
        <dbReference type="Proteomes" id="UP000225706"/>
    </source>
</evidence>
<evidence type="ECO:0000256" key="12">
    <source>
        <dbReference type="ARBA" id="ARBA00023136"/>
    </source>
</evidence>
<feature type="binding site" evidence="17">
    <location>
        <position position="145"/>
    </location>
    <ligand>
        <name>Zn(2+)</name>
        <dbReference type="ChEBI" id="CHEBI:29105"/>
        <label>2</label>
        <note>catalytic</note>
    </ligand>
</feature>
<gene>
    <name evidence="22" type="primary">MMP3</name>
    <name evidence="22" type="ORF">AWC38_SpisGene5562</name>
</gene>
<dbReference type="GO" id="GO:0006508">
    <property type="term" value="P:proteolysis"/>
    <property type="evidence" value="ECO:0007669"/>
    <property type="project" value="UniProtKB-KW"/>
</dbReference>
<dbReference type="AlphaFoldDB" id="A0A2B4SML0"/>
<evidence type="ECO:0000256" key="1">
    <source>
        <dbReference type="ARBA" id="ARBA00004141"/>
    </source>
</evidence>
<dbReference type="CDD" id="cd00637">
    <property type="entry name" value="7tm_classA_rhodopsin-like"/>
    <property type="match status" value="1"/>
</dbReference>
<keyword evidence="5 17" id="KW-0479">Metal-binding</keyword>
<dbReference type="InterPro" id="IPR033739">
    <property type="entry name" value="M10A_MMP"/>
</dbReference>
<evidence type="ECO:0000256" key="18">
    <source>
        <dbReference type="PIRSR" id="PIRSR621190-5"/>
    </source>
</evidence>
<evidence type="ECO:0000256" key="14">
    <source>
        <dbReference type="ARBA" id="ARBA00023170"/>
    </source>
</evidence>
<dbReference type="InterPro" id="IPR024079">
    <property type="entry name" value="MetalloPept_cat_dom_sf"/>
</dbReference>
<dbReference type="GO" id="GO:0005886">
    <property type="term" value="C:plasma membrane"/>
    <property type="evidence" value="ECO:0007669"/>
    <property type="project" value="TreeGrafter"/>
</dbReference>
<dbReference type="EMBL" id="LSMT01000062">
    <property type="protein sequence ID" value="PFX29645.1"/>
    <property type="molecule type" value="Genomic_DNA"/>
</dbReference>
<feature type="binding site" evidence="17">
    <location>
        <position position="112"/>
    </location>
    <ligand>
        <name>Zn(2+)</name>
        <dbReference type="ChEBI" id="CHEBI:29105"/>
        <label>1</label>
    </ligand>
</feature>
<feature type="transmembrane region" description="Helical" evidence="20">
    <location>
        <begin position="291"/>
        <end position="312"/>
    </location>
</feature>
<evidence type="ECO:0000256" key="13">
    <source>
        <dbReference type="ARBA" id="ARBA00023145"/>
    </source>
</evidence>
<keyword evidence="23" id="KW-1185">Reference proteome</keyword>
<comment type="cofactor">
    <cofactor evidence="17">
        <name>Zn(2+)</name>
        <dbReference type="ChEBI" id="CHEBI:29105"/>
    </cofactor>
    <text evidence="17">Binds 2 Zn(2+) ions per subunit.</text>
</comment>
<feature type="binding site" evidence="17">
    <location>
        <position position="149"/>
    </location>
    <ligand>
        <name>Zn(2+)</name>
        <dbReference type="ChEBI" id="CHEBI:29105"/>
        <label>2</label>
        <note>catalytic</note>
    </ligand>
</feature>
<evidence type="ECO:0000256" key="15">
    <source>
        <dbReference type="ARBA" id="ARBA00023224"/>
    </source>
</evidence>
<evidence type="ECO:0000256" key="5">
    <source>
        <dbReference type="ARBA" id="ARBA00022723"/>
    </source>
</evidence>
<dbReference type="GO" id="GO:0004930">
    <property type="term" value="F:G protein-coupled receptor activity"/>
    <property type="evidence" value="ECO:0007669"/>
    <property type="project" value="UniProtKB-KW"/>
</dbReference>
<sequence length="600" mass="67433">MMRKPRCGVPDVEYGTFKTRRRRYSVFGSKWSKTHLTYYLQHGKDLPRSTQSQVIEHALQYWSKVSPLTFSRVGHPSQADLKMSFGPRTHYGTSGENTCRYPFDGEGGVLAHAFAPPDGRLHFDEEETFTDLSEEGTNLLYVAVHEIGHNLGLRHSNVRDAVIYPAYLGYKPDLKLHSDDIAGIQSLYGRDKDLGKSYDAHNSTERHQASTERIVRIVFVWIIIVVGLVGNSFIVAVLKSFPRMRTTINYLLVNVAAADITTLLFTAMHLIPIQGPFPNGALGSFLCKFVYTNNITMVTLLVTTLTLTLVAVERYHALVKPLITSRRVNTDNIAYIIVGIWAVAIAMVLPLFVSVDHRPNSNSFCSPGDKMDEMKVYVYCLMALLTLIPFLAIAFCYFRIISGLYFENTICSRGQGPSTPQELGEKKRLVVLLMVLTSVFFVAFVPYGVALILQFSGMANSSNEKRVIFGRFKTAVQYLTLLNCSTNPFIYAIPSTNYRCCFSNNNDDDNDNSNDNDNYNDNSNDNGNDNDNSDNNDDDNDNSNDNDNDNDNSNDNDNDNNNSNDNDNDNDNSNNNDNSHDNNDDDNEDEINNENVDNNQ</sequence>
<keyword evidence="10" id="KW-0297">G-protein coupled receptor</keyword>
<dbReference type="PROSITE" id="PS00237">
    <property type="entry name" value="G_PROTEIN_RECEP_F1_1"/>
    <property type="match status" value="1"/>
</dbReference>
<dbReference type="InterPro" id="IPR021190">
    <property type="entry name" value="Pept_M10A"/>
</dbReference>
<dbReference type="PRINTS" id="PR00138">
    <property type="entry name" value="MATRIXIN"/>
</dbReference>
<dbReference type="Pfam" id="PF00001">
    <property type="entry name" value="7tm_1"/>
    <property type="match status" value="1"/>
</dbReference>
<evidence type="ECO:0000256" key="19">
    <source>
        <dbReference type="SAM" id="MobiDB-lite"/>
    </source>
</evidence>
<evidence type="ECO:0000259" key="21">
    <source>
        <dbReference type="PROSITE" id="PS50262"/>
    </source>
</evidence>
<evidence type="ECO:0000313" key="22">
    <source>
        <dbReference type="EMBL" id="PFX29645.1"/>
    </source>
</evidence>
<dbReference type="GO" id="GO:0004222">
    <property type="term" value="F:metalloendopeptidase activity"/>
    <property type="evidence" value="ECO:0007669"/>
    <property type="project" value="InterPro"/>
</dbReference>
<feature type="binding site" evidence="17">
    <location>
        <position position="104"/>
    </location>
    <ligand>
        <name>Ca(2+)</name>
        <dbReference type="ChEBI" id="CHEBI:29108"/>
        <label>3</label>
    </ligand>
</feature>
<feature type="transmembrane region" description="Helical" evidence="20">
    <location>
        <begin position="376"/>
        <end position="398"/>
    </location>
</feature>
<feature type="binding site" evidence="17">
    <location>
        <position position="124"/>
    </location>
    <ligand>
        <name>Ca(2+)</name>
        <dbReference type="ChEBI" id="CHEBI:29108"/>
        <label>3</label>
    </ligand>
</feature>
<dbReference type="PANTHER" id="PTHR45695">
    <property type="entry name" value="LEUCOKININ RECEPTOR-RELATED"/>
    <property type="match status" value="1"/>
</dbReference>
<feature type="binding site" evidence="17">
    <location>
        <position position="155"/>
    </location>
    <ligand>
        <name>Zn(2+)</name>
        <dbReference type="ChEBI" id="CHEBI:29105"/>
        <label>2</label>
        <note>catalytic</note>
    </ligand>
</feature>
<feature type="short sequence motif" description="Cysteine switch" evidence="18">
    <location>
        <begin position="5"/>
        <end position="12"/>
    </location>
</feature>
<keyword evidence="6" id="KW-0732">Signal</keyword>
<dbReference type="Proteomes" id="UP000225706">
    <property type="component" value="Unassembled WGS sequence"/>
</dbReference>
<feature type="region of interest" description="Disordered" evidence="19">
    <location>
        <begin position="511"/>
        <end position="600"/>
    </location>
</feature>
<evidence type="ECO:0000256" key="3">
    <source>
        <dbReference type="ARBA" id="ARBA00022670"/>
    </source>
</evidence>
<evidence type="ECO:0000256" key="2">
    <source>
        <dbReference type="ARBA" id="ARBA00010370"/>
    </source>
</evidence>